<dbReference type="GO" id="GO:0008836">
    <property type="term" value="F:diaminopimelate decarboxylase activity"/>
    <property type="evidence" value="ECO:0007669"/>
    <property type="project" value="UniProtKB-EC"/>
</dbReference>
<dbReference type="Gene3D" id="3.20.20.10">
    <property type="entry name" value="Alanine racemase"/>
    <property type="match status" value="1"/>
</dbReference>
<dbReference type="InterPro" id="IPR002986">
    <property type="entry name" value="DAP_deCOOHase_LysA"/>
</dbReference>
<dbReference type="EMBL" id="JBHRTR010000054">
    <property type="protein sequence ID" value="MFC3231403.1"/>
    <property type="molecule type" value="Genomic_DNA"/>
</dbReference>
<feature type="binding site" evidence="5">
    <location>
        <position position="371"/>
    </location>
    <ligand>
        <name>substrate</name>
    </ligand>
</feature>
<feature type="binding site" evidence="5">
    <location>
        <position position="399"/>
    </location>
    <ligand>
        <name>pyridoxal 5'-phosphate</name>
        <dbReference type="ChEBI" id="CHEBI:597326"/>
    </ligand>
</feature>
<dbReference type="Gene3D" id="2.40.37.10">
    <property type="entry name" value="Lyase, Ornithine Decarboxylase, Chain A, domain 1"/>
    <property type="match status" value="1"/>
</dbReference>
<feature type="binding site" evidence="5">
    <location>
        <position position="266"/>
    </location>
    <ligand>
        <name>pyridoxal 5'-phosphate</name>
        <dbReference type="ChEBI" id="CHEBI:597326"/>
    </ligand>
</feature>
<dbReference type="PROSITE" id="PS00878">
    <property type="entry name" value="ODR_DC_2_1"/>
    <property type="match status" value="1"/>
</dbReference>
<keyword evidence="10" id="KW-1185">Reference proteome</keyword>
<dbReference type="CDD" id="cd06828">
    <property type="entry name" value="PLPDE_III_DapDC"/>
    <property type="match status" value="1"/>
</dbReference>
<dbReference type="InterPro" id="IPR022644">
    <property type="entry name" value="De-COase2_N"/>
</dbReference>
<dbReference type="EC" id="4.1.1.20" evidence="5 6"/>
<dbReference type="PRINTS" id="PR01179">
    <property type="entry name" value="ODADCRBXLASE"/>
</dbReference>
<gene>
    <name evidence="5 9" type="primary">lysA</name>
    <name evidence="9" type="ORF">ACFOGJ_29415</name>
</gene>
<comment type="function">
    <text evidence="5">Specifically catalyzes the decarboxylation of meso-diaminopimelate (meso-DAP) to L-lysine.</text>
</comment>
<comment type="caution">
    <text evidence="9">The sequence shown here is derived from an EMBL/GenBank/DDBJ whole genome shotgun (WGS) entry which is preliminary data.</text>
</comment>
<evidence type="ECO:0000256" key="1">
    <source>
        <dbReference type="ARBA" id="ARBA00001933"/>
    </source>
</evidence>
<feature type="binding site" evidence="5">
    <location>
        <begin position="300"/>
        <end position="303"/>
    </location>
    <ligand>
        <name>pyridoxal 5'-phosphate</name>
        <dbReference type="ChEBI" id="CHEBI:597326"/>
    </ligand>
</feature>
<evidence type="ECO:0000256" key="5">
    <source>
        <dbReference type="HAMAP-Rule" id="MF_02120"/>
    </source>
</evidence>
<dbReference type="SUPFAM" id="SSF51419">
    <property type="entry name" value="PLP-binding barrel"/>
    <property type="match status" value="1"/>
</dbReference>
<comment type="pathway">
    <text evidence="5 7">Amino-acid biosynthesis; L-lysine biosynthesis via DAP pathway; L-lysine from DL-2,6-diaminopimelate: step 1/1.</text>
</comment>
<dbReference type="PRINTS" id="PR01181">
    <property type="entry name" value="DAPDCRBXLASE"/>
</dbReference>
<organism evidence="9 10">
    <name type="scientific">Marinibaculum pumilum</name>
    <dbReference type="NCBI Taxonomy" id="1766165"/>
    <lineage>
        <taxon>Bacteria</taxon>
        <taxon>Pseudomonadati</taxon>
        <taxon>Pseudomonadota</taxon>
        <taxon>Alphaproteobacteria</taxon>
        <taxon>Rhodospirillales</taxon>
        <taxon>Rhodospirillaceae</taxon>
        <taxon>Marinibaculum</taxon>
    </lineage>
</organism>
<proteinExistence type="inferred from homology"/>
<dbReference type="PANTHER" id="PTHR43727">
    <property type="entry name" value="DIAMINOPIMELATE DECARBOXYLASE"/>
    <property type="match status" value="1"/>
</dbReference>
<evidence type="ECO:0000313" key="9">
    <source>
        <dbReference type="EMBL" id="MFC3231403.1"/>
    </source>
</evidence>
<dbReference type="SUPFAM" id="SSF50621">
    <property type="entry name" value="Alanine racemase C-terminal domain-like"/>
    <property type="match status" value="1"/>
</dbReference>
<comment type="subunit">
    <text evidence="5">Homodimer.</text>
</comment>
<dbReference type="Pfam" id="PF02784">
    <property type="entry name" value="Orn_Arg_deC_N"/>
    <property type="match status" value="1"/>
</dbReference>
<keyword evidence="2 5" id="KW-0210">Decarboxylase</keyword>
<dbReference type="InterPro" id="IPR000183">
    <property type="entry name" value="Orn/DAP/Arg_de-COase"/>
</dbReference>
<feature type="domain" description="Orn/DAP/Arg decarboxylase 2 N-terminal" evidence="8">
    <location>
        <begin position="66"/>
        <end position="306"/>
    </location>
</feature>
<accession>A0ABV7LAK7</accession>
<protein>
    <recommendedName>
        <fullName evidence="5 6">Diaminopimelate decarboxylase</fullName>
        <shortName evidence="5">DAP decarboxylase</shortName>
        <shortName evidence="5">DAPDC</shortName>
        <ecNumber evidence="5 6">4.1.1.20</ecNumber>
    </recommendedName>
</protein>
<keyword evidence="4 5" id="KW-0456">Lyase</keyword>
<feature type="modified residue" description="N6-(pyridoxal phosphate)lysine" evidence="5">
    <location>
        <position position="87"/>
    </location>
</feature>
<feature type="binding site" evidence="5">
    <location>
        <position position="339"/>
    </location>
    <ligand>
        <name>substrate</name>
    </ligand>
</feature>
<name>A0ABV7LAK7_9PROT</name>
<evidence type="ECO:0000256" key="6">
    <source>
        <dbReference type="NCBIfam" id="TIGR01048"/>
    </source>
</evidence>
<dbReference type="PROSITE" id="PS00879">
    <property type="entry name" value="ODR_DC_2_2"/>
    <property type="match status" value="1"/>
</dbReference>
<dbReference type="RefSeq" id="WP_379906874.1">
    <property type="nucleotide sequence ID" value="NZ_JBHRTR010000054.1"/>
</dbReference>
<evidence type="ECO:0000256" key="2">
    <source>
        <dbReference type="ARBA" id="ARBA00022793"/>
    </source>
</evidence>
<dbReference type="Proteomes" id="UP001595528">
    <property type="component" value="Unassembled WGS sequence"/>
</dbReference>
<dbReference type="InterPro" id="IPR029066">
    <property type="entry name" value="PLP-binding_barrel"/>
</dbReference>
<sequence>MSTPNTALRAAEPGAPLPADAVPALPGAPHFAYRGGRLMADEVPLEDVAEAAGTPVFVYSRQAVLDAAEAYRTALAELPATICYAMKANGNGALLRSLATAGLGVDVVSAGEMKLALRAGFPASRIVFSGVGKTAAEIGEALDAGIAHLNVESEAELEAVAQVAAQRGKVAHILLRVNPDVAAATHEKIATGHKATKFGIALEHAPALYARAAADPWLEPIGIAAHIGSQIIDMSPYRTAFGRMAELVDALRGQGLTVTQVDLGGGIGIRYRDEPLPDLAAYGAIVREIFGHRDVEILIEPGRSLVGNAGVLLTRVIYVKKSGGKTFVVVDAAMNDLIRPTLYDAWHEIVPVHPAPGAPVVPVDVVGPVCETGDYLARNREMPEPVAGSLLAVMSAGAYAAVMASSYNARPLAPEVLVDGGRHAVVRRRPTMDEMTALEAVPDWLAPAPPQGDR</sequence>
<comment type="similarity">
    <text evidence="5">Belongs to the Orn/Lys/Arg decarboxylase class-II family. LysA subfamily.</text>
</comment>
<dbReference type="InterPro" id="IPR009006">
    <property type="entry name" value="Ala_racemase/Decarboxylase_C"/>
</dbReference>
<keyword evidence="3 5" id="KW-0663">Pyridoxal phosphate</keyword>
<feature type="binding site" evidence="5">
    <location>
        <position position="303"/>
    </location>
    <ligand>
        <name>substrate</name>
    </ligand>
</feature>
<evidence type="ECO:0000256" key="4">
    <source>
        <dbReference type="ARBA" id="ARBA00023239"/>
    </source>
</evidence>
<reference evidence="10" key="1">
    <citation type="journal article" date="2019" name="Int. J. Syst. Evol. Microbiol.">
        <title>The Global Catalogue of Microorganisms (GCM) 10K type strain sequencing project: providing services to taxonomists for standard genome sequencing and annotation.</title>
        <authorList>
            <consortium name="The Broad Institute Genomics Platform"/>
            <consortium name="The Broad Institute Genome Sequencing Center for Infectious Disease"/>
            <person name="Wu L."/>
            <person name="Ma J."/>
        </authorList>
    </citation>
    <scope>NUCLEOTIDE SEQUENCE [LARGE SCALE GENOMIC DNA]</scope>
    <source>
        <strain evidence="10">KCTC 42964</strain>
    </source>
</reference>
<evidence type="ECO:0000256" key="3">
    <source>
        <dbReference type="ARBA" id="ARBA00022898"/>
    </source>
</evidence>
<keyword evidence="5" id="KW-0028">Amino-acid biosynthesis</keyword>
<dbReference type="PANTHER" id="PTHR43727:SF2">
    <property type="entry name" value="GROUP IV DECARBOXYLASE"/>
    <property type="match status" value="1"/>
</dbReference>
<evidence type="ECO:0000259" key="8">
    <source>
        <dbReference type="Pfam" id="PF02784"/>
    </source>
</evidence>
<keyword evidence="5 7" id="KW-0457">Lysine biosynthesis</keyword>
<feature type="binding site" evidence="5">
    <location>
        <position position="343"/>
    </location>
    <ligand>
        <name>substrate</name>
    </ligand>
</feature>
<dbReference type="InterPro" id="IPR022653">
    <property type="entry name" value="De-COase2_pyr-phos_BS"/>
</dbReference>
<dbReference type="HAMAP" id="MF_02120">
    <property type="entry name" value="LysA"/>
    <property type="match status" value="1"/>
</dbReference>
<dbReference type="NCBIfam" id="TIGR01048">
    <property type="entry name" value="lysA"/>
    <property type="match status" value="1"/>
</dbReference>
<comment type="cofactor">
    <cofactor evidence="1 5 7">
        <name>pyridoxal 5'-phosphate</name>
        <dbReference type="ChEBI" id="CHEBI:597326"/>
    </cofactor>
</comment>
<feature type="binding site" evidence="5">
    <location>
        <position position="399"/>
    </location>
    <ligand>
        <name>substrate</name>
    </ligand>
</feature>
<dbReference type="InterPro" id="IPR022657">
    <property type="entry name" value="De-COase2_CS"/>
</dbReference>
<evidence type="ECO:0000313" key="10">
    <source>
        <dbReference type="Proteomes" id="UP001595528"/>
    </source>
</evidence>
<evidence type="ECO:0000256" key="7">
    <source>
        <dbReference type="RuleBase" id="RU003738"/>
    </source>
</evidence>
<comment type="catalytic activity">
    <reaction evidence="5 7">
        <text>meso-2,6-diaminopimelate + H(+) = L-lysine + CO2</text>
        <dbReference type="Rhea" id="RHEA:15101"/>
        <dbReference type="ChEBI" id="CHEBI:15378"/>
        <dbReference type="ChEBI" id="CHEBI:16526"/>
        <dbReference type="ChEBI" id="CHEBI:32551"/>
        <dbReference type="ChEBI" id="CHEBI:57791"/>
        <dbReference type="EC" id="4.1.1.20"/>
    </reaction>
</comment>